<dbReference type="VEuPathDB" id="FungiDB:SeMB42_g01780"/>
<comment type="caution">
    <text evidence="2">The sequence shown here is derived from an EMBL/GenBank/DDBJ whole genome shotgun (WGS) entry which is preliminary data.</text>
</comment>
<accession>A0A507BY27</accession>
<protein>
    <submittedName>
        <fullName evidence="2">Uncharacterized protein</fullName>
    </submittedName>
</protein>
<feature type="region of interest" description="Disordered" evidence="1">
    <location>
        <begin position="34"/>
        <end position="67"/>
    </location>
</feature>
<name>A0A507BY27_9FUNG</name>
<proteinExistence type="predicted"/>
<dbReference type="Proteomes" id="UP000320475">
    <property type="component" value="Unassembled WGS sequence"/>
</dbReference>
<dbReference type="AlphaFoldDB" id="A0A507BY27"/>
<sequence length="491" mass="56975">MRTRGHRTTGNENLCDSSSYGWSDGCESIKRLFASTPNVKKHQRRSETSRPKSDERSRRSPRVTAERQQKTILWGNTRIWTTEIPMNIFYLTAIVIFFTSAHTAPAGNKYAIQGMIDKLNHRANSYFRLELHLELNNMQKVISDEVRQIVSEPAAGIRYEAIFQRLEPSDGKYVGDAEVRLMRAYHACVFERLKFLFLSLQESPGVPQEMLDIVYTELSIHFRLANEFTEVCRYRTRMTKLDMPRQYSTGGNDNSHTIGHVEPCLLHPDYAEKYEQASRIIGRRLDEFIKGIISCIKYLQNARAESEDNRIVRQDASRDRERFPIYESTDDWGSLWTYEELNKLPLSNRPWLPLRAAHERLIIERVRFDIEHLYLLPDSAEATRRLRPFSKFLQDHQRKLEELEKLLLSDGTLDRGVSIEHQRPEIPVFGNSLDAVKNLTPATVRPHQHPVEASPPPKVPYMGVYTPWDETYVLGREARDDAETSSSKPPK</sequence>
<feature type="compositionally biased region" description="Basic and acidic residues" evidence="1">
    <location>
        <begin position="45"/>
        <end position="67"/>
    </location>
</feature>
<gene>
    <name evidence="2" type="ORF">SeLEV6574_g08490</name>
</gene>
<evidence type="ECO:0000256" key="1">
    <source>
        <dbReference type="SAM" id="MobiDB-lite"/>
    </source>
</evidence>
<feature type="non-terminal residue" evidence="2">
    <location>
        <position position="491"/>
    </location>
</feature>
<organism evidence="2 3">
    <name type="scientific">Synchytrium endobioticum</name>
    <dbReference type="NCBI Taxonomy" id="286115"/>
    <lineage>
        <taxon>Eukaryota</taxon>
        <taxon>Fungi</taxon>
        <taxon>Fungi incertae sedis</taxon>
        <taxon>Chytridiomycota</taxon>
        <taxon>Chytridiomycota incertae sedis</taxon>
        <taxon>Chytridiomycetes</taxon>
        <taxon>Synchytriales</taxon>
        <taxon>Synchytriaceae</taxon>
        <taxon>Synchytrium</taxon>
    </lineage>
</organism>
<evidence type="ECO:0000313" key="3">
    <source>
        <dbReference type="Proteomes" id="UP000320475"/>
    </source>
</evidence>
<evidence type="ECO:0000313" key="2">
    <source>
        <dbReference type="EMBL" id="TPX32028.1"/>
    </source>
</evidence>
<dbReference type="EMBL" id="QEAM01001000">
    <property type="protein sequence ID" value="TPX32028.1"/>
    <property type="molecule type" value="Genomic_DNA"/>
</dbReference>
<reference evidence="2 3" key="1">
    <citation type="journal article" date="2019" name="Sci. Rep.">
        <title>Comparative genomics of chytrid fungi reveal insights into the obligate biotrophic and pathogenic lifestyle of Synchytrium endobioticum.</title>
        <authorList>
            <person name="van de Vossenberg B.T.L.H."/>
            <person name="Warris S."/>
            <person name="Nguyen H.D.T."/>
            <person name="van Gent-Pelzer M.P.E."/>
            <person name="Joly D.L."/>
            <person name="van de Geest H.C."/>
            <person name="Bonants P.J.M."/>
            <person name="Smith D.S."/>
            <person name="Levesque C.A."/>
            <person name="van der Lee T.A.J."/>
        </authorList>
    </citation>
    <scope>NUCLEOTIDE SEQUENCE [LARGE SCALE GENOMIC DNA]</scope>
    <source>
        <strain evidence="2 3">LEV6574</strain>
    </source>
</reference>